<evidence type="ECO:0000313" key="3">
    <source>
        <dbReference type="Proteomes" id="UP001589609"/>
    </source>
</evidence>
<sequence>MFFSAHHNHHFKAYSFEHIFMIGVLLAGLAVIFIYRSFFRQHEAAFIRTALLLLIAFEAGYHSWLIWDHSWKLSTSLPLELCDINMYICILLLYTKRFLLFEILYFNGIGGELQAILTPALSFSFPHFRFFHFFFVHSIVIWSIAFFVFVKQYPVYVRSIWKAYVFLHIAAGVAFIVNKLTGGNYMFLVHKPRSQSLLDILGPYPWYLLSLEGVTIVIFFLLWLPFRRRERIM</sequence>
<keyword evidence="1" id="KW-0472">Membrane</keyword>
<keyword evidence="1" id="KW-1133">Transmembrane helix</keyword>
<dbReference type="EMBL" id="JBHMAF010000193">
    <property type="protein sequence ID" value="MFB9761341.1"/>
    <property type="molecule type" value="Genomic_DNA"/>
</dbReference>
<dbReference type="Pfam" id="PF14808">
    <property type="entry name" value="TMEM164"/>
    <property type="match status" value="1"/>
</dbReference>
<comment type="caution">
    <text evidence="2">The sequence shown here is derived from an EMBL/GenBank/DDBJ whole genome shotgun (WGS) entry which is preliminary data.</text>
</comment>
<feature type="transmembrane region" description="Helical" evidence="1">
    <location>
        <begin position="206"/>
        <end position="226"/>
    </location>
</feature>
<accession>A0ABV5WL47</accession>
<dbReference type="RefSeq" id="WP_379951650.1">
    <property type="nucleotide sequence ID" value="NZ_JBHMAF010000193.1"/>
</dbReference>
<keyword evidence="1" id="KW-0812">Transmembrane</keyword>
<dbReference type="NCBIfam" id="TIGR02206">
    <property type="entry name" value="intg_mem_TP0381"/>
    <property type="match status" value="1"/>
</dbReference>
<feature type="transmembrane region" description="Helical" evidence="1">
    <location>
        <begin position="45"/>
        <end position="67"/>
    </location>
</feature>
<reference evidence="2 3" key="1">
    <citation type="submission" date="2024-09" db="EMBL/GenBank/DDBJ databases">
        <authorList>
            <person name="Sun Q."/>
            <person name="Mori K."/>
        </authorList>
    </citation>
    <scope>NUCLEOTIDE SEQUENCE [LARGE SCALE GENOMIC DNA]</scope>
    <source>
        <strain evidence="2 3">JCM 11201</strain>
    </source>
</reference>
<name>A0ABV5WL47_9BACI</name>
<dbReference type="Proteomes" id="UP001589609">
    <property type="component" value="Unassembled WGS sequence"/>
</dbReference>
<gene>
    <name evidence="2" type="ORF">ACFFMS_24145</name>
</gene>
<keyword evidence="3" id="KW-1185">Reference proteome</keyword>
<organism evidence="2 3">
    <name type="scientific">Ectobacillus funiculus</name>
    <dbReference type="NCBI Taxonomy" id="137993"/>
    <lineage>
        <taxon>Bacteria</taxon>
        <taxon>Bacillati</taxon>
        <taxon>Bacillota</taxon>
        <taxon>Bacilli</taxon>
        <taxon>Bacillales</taxon>
        <taxon>Bacillaceae</taxon>
        <taxon>Ectobacillus</taxon>
    </lineage>
</organism>
<feature type="transmembrane region" description="Helical" evidence="1">
    <location>
        <begin position="20"/>
        <end position="38"/>
    </location>
</feature>
<feature type="transmembrane region" description="Helical" evidence="1">
    <location>
        <begin position="131"/>
        <end position="151"/>
    </location>
</feature>
<dbReference type="InterPro" id="IPR011737">
    <property type="entry name" value="CHP02206_TP0381"/>
</dbReference>
<feature type="transmembrane region" description="Helical" evidence="1">
    <location>
        <begin position="163"/>
        <end position="186"/>
    </location>
</feature>
<evidence type="ECO:0000256" key="1">
    <source>
        <dbReference type="SAM" id="Phobius"/>
    </source>
</evidence>
<proteinExistence type="predicted"/>
<protein>
    <submittedName>
        <fullName evidence="2">TIGR02206 family membrane protein</fullName>
    </submittedName>
</protein>
<evidence type="ECO:0000313" key="2">
    <source>
        <dbReference type="EMBL" id="MFB9761341.1"/>
    </source>
</evidence>